<dbReference type="EMBL" id="HBIR01023915">
    <property type="protein sequence ID" value="CAE0550774.1"/>
    <property type="molecule type" value="Transcribed_RNA"/>
</dbReference>
<evidence type="ECO:0000313" key="1">
    <source>
        <dbReference type="EMBL" id="CAE0550774.1"/>
    </source>
</evidence>
<reference evidence="1" key="1">
    <citation type="submission" date="2021-01" db="EMBL/GenBank/DDBJ databases">
        <authorList>
            <person name="Corre E."/>
            <person name="Pelletier E."/>
            <person name="Niang G."/>
            <person name="Scheremetjew M."/>
            <person name="Finn R."/>
            <person name="Kale V."/>
            <person name="Holt S."/>
            <person name="Cochrane G."/>
            <person name="Meng A."/>
            <person name="Brown T."/>
            <person name="Cohen L."/>
        </authorList>
    </citation>
    <scope>NUCLEOTIDE SEQUENCE</scope>
    <source>
        <strain evidence="1">379</strain>
    </source>
</reference>
<name>A0A7S3SD51_EMIHU</name>
<sequence length="158" mass="17620">MRARLASTGTTSGHMPCMKLEWLRDIIREWNDARGEVVFTEAMLQHRVFCRLARTSAYCCFNLREAAALICTGRLTLWIRARQFLFGPEADAREAVAIFAALGAQSASLYEYSSTQGSAAPLATTPFSTSPRAWRRRAASSAWKGLRSCSLRLRRAPS</sequence>
<proteinExistence type="predicted"/>
<accession>A0A7S3SD51</accession>
<organism evidence="1">
    <name type="scientific">Emiliania huxleyi</name>
    <name type="common">Coccolithophore</name>
    <name type="synonym">Pontosphaera huxleyi</name>
    <dbReference type="NCBI Taxonomy" id="2903"/>
    <lineage>
        <taxon>Eukaryota</taxon>
        <taxon>Haptista</taxon>
        <taxon>Haptophyta</taxon>
        <taxon>Prymnesiophyceae</taxon>
        <taxon>Isochrysidales</taxon>
        <taxon>Noelaerhabdaceae</taxon>
        <taxon>Emiliania</taxon>
    </lineage>
</organism>
<protein>
    <submittedName>
        <fullName evidence="1">Uncharacterized protein</fullName>
    </submittedName>
</protein>
<gene>
    <name evidence="1" type="ORF">EHUX00137_LOCUS18330</name>
</gene>
<dbReference type="AlphaFoldDB" id="A0A7S3SD51"/>